<dbReference type="GO" id="GO:0005762">
    <property type="term" value="C:mitochondrial large ribosomal subunit"/>
    <property type="evidence" value="ECO:0007669"/>
    <property type="project" value="InterPro"/>
</dbReference>
<comment type="subcellular location">
    <subcellularLocation>
        <location evidence="1">Mitochondrion</location>
    </subcellularLocation>
</comment>
<comment type="similarity">
    <text evidence="2">Belongs to the mitochondrion-specific ribosomal protein mL40 family.</text>
</comment>
<dbReference type="EMBL" id="ML005458">
    <property type="protein sequence ID" value="RKP18439.1"/>
    <property type="molecule type" value="Genomic_DNA"/>
</dbReference>
<keyword evidence="3" id="KW-0809">Transit peptide</keyword>
<dbReference type="HOGENOM" id="CLU_1886927_0_0_1"/>
<accession>A0A075AXA8</accession>
<dbReference type="PANTHER" id="PTHR13359">
    <property type="entry name" value="39S RIBOSOMAL PROTEIN L40, MITOCHONDRIAL"/>
    <property type="match status" value="1"/>
</dbReference>
<reference evidence="8 10" key="1">
    <citation type="journal article" date="2013" name="Curr. Biol.">
        <title>Shared signatures of parasitism and phylogenomics unite Cryptomycota and microsporidia.</title>
        <authorList>
            <person name="James T.Y."/>
            <person name="Pelin A."/>
            <person name="Bonen L."/>
            <person name="Ahrendt S."/>
            <person name="Sain D."/>
            <person name="Corradi N."/>
            <person name="Stajich J.E."/>
        </authorList>
    </citation>
    <scope>NUCLEOTIDE SEQUENCE [LARGE SCALE GENOMIC DNA]</scope>
    <source>
        <strain evidence="8 10">CSF55</strain>
        <strain evidence="8 10">CSF55</strain>
    </source>
</reference>
<reference evidence="11" key="2">
    <citation type="journal article" date="2018" name="Nat. Microbiol.">
        <title>Leveraging single-cell genomics to expand the fungal tree of life.</title>
        <authorList>
            <person name="Ahrendt S.R."/>
            <person name="Quandt C.A."/>
            <person name="Ciobanu D."/>
            <person name="Clum A."/>
            <person name="Salamov A."/>
            <person name="Andreopoulos B."/>
            <person name="Cheng J.F."/>
            <person name="Woyke T."/>
            <person name="Pelin A."/>
            <person name="Henrissat B."/>
            <person name="Reynolds N.K."/>
            <person name="Benny G.L."/>
            <person name="Smith M.E."/>
            <person name="James T.Y."/>
            <person name="Grigoriev I.V."/>
        </authorList>
    </citation>
    <scope>NUCLEOTIDE SEQUENCE [LARGE SCALE GENOMIC DNA]</scope>
    <source>
        <strain evidence="11">CSF55</strain>
    </source>
</reference>
<dbReference type="InterPro" id="IPR019192">
    <property type="entry name" value="Ribosomal_mL40"/>
</dbReference>
<evidence type="ECO:0000313" key="9">
    <source>
        <dbReference type="EMBL" id="RKP18439.1"/>
    </source>
</evidence>
<gene>
    <name evidence="8" type="ORF">O9G_001123</name>
    <name evidence="9" type="ORF">ROZALSC1DRAFT_29881</name>
</gene>
<keyword evidence="6" id="KW-0687">Ribonucleoprotein</keyword>
<evidence type="ECO:0000256" key="1">
    <source>
        <dbReference type="ARBA" id="ARBA00004173"/>
    </source>
</evidence>
<evidence type="ECO:0000313" key="8">
    <source>
        <dbReference type="EMBL" id="EPZ33154.1"/>
    </source>
</evidence>
<dbReference type="AlphaFoldDB" id="A0A075AXA8"/>
<keyword evidence="4" id="KW-0689">Ribosomal protein</keyword>
<dbReference type="Gene3D" id="6.10.250.3440">
    <property type="match status" value="1"/>
</dbReference>
<evidence type="ECO:0000256" key="4">
    <source>
        <dbReference type="ARBA" id="ARBA00022980"/>
    </source>
</evidence>
<evidence type="ECO:0000256" key="6">
    <source>
        <dbReference type="ARBA" id="ARBA00023274"/>
    </source>
</evidence>
<reference evidence="9" key="3">
    <citation type="submission" date="2018-08" db="EMBL/GenBank/DDBJ databases">
        <title>Leveraging single-cell genomics to expand the Fungal Tree of Life.</title>
        <authorList>
            <consortium name="DOE Joint Genome Institute"/>
            <person name="Ahrendt S.R."/>
            <person name="Quandt C.A."/>
            <person name="Ciobanu D."/>
            <person name="Clum A."/>
            <person name="Salamov A."/>
            <person name="Andreopoulos B."/>
            <person name="Cheng J.-F."/>
            <person name="Woyke T."/>
            <person name="Pelin A."/>
            <person name="Henrissat B."/>
            <person name="Reynolds N."/>
            <person name="Benny G.L."/>
            <person name="Smith M.E."/>
            <person name="James T.Y."/>
            <person name="Grigoriev I.V."/>
        </authorList>
    </citation>
    <scope>NUCLEOTIDE SEQUENCE</scope>
    <source>
        <strain evidence="9">CSF55</strain>
    </source>
</reference>
<protein>
    <recommendedName>
        <fullName evidence="7">Large ribosomal subunit protein mL40</fullName>
    </recommendedName>
</protein>
<evidence type="ECO:0000256" key="5">
    <source>
        <dbReference type="ARBA" id="ARBA00023128"/>
    </source>
</evidence>
<dbReference type="PANTHER" id="PTHR13359:SF2">
    <property type="entry name" value="LARGE RIBOSOMAL SUBUNIT PROTEIN ML40"/>
    <property type="match status" value="1"/>
</dbReference>
<evidence type="ECO:0000313" key="11">
    <source>
        <dbReference type="Proteomes" id="UP000281549"/>
    </source>
</evidence>
<dbReference type="EMBL" id="KE561071">
    <property type="protein sequence ID" value="EPZ33154.1"/>
    <property type="molecule type" value="Genomic_DNA"/>
</dbReference>
<dbReference type="Proteomes" id="UP000030755">
    <property type="component" value="Unassembled WGS sequence"/>
</dbReference>
<evidence type="ECO:0000256" key="2">
    <source>
        <dbReference type="ARBA" id="ARBA00009360"/>
    </source>
</evidence>
<dbReference type="Pfam" id="PF09812">
    <property type="entry name" value="MRP-L28"/>
    <property type="match status" value="1"/>
</dbReference>
<keyword evidence="5" id="KW-0496">Mitochondrion</keyword>
<evidence type="ECO:0000256" key="7">
    <source>
        <dbReference type="ARBA" id="ARBA00035192"/>
    </source>
</evidence>
<evidence type="ECO:0000313" key="10">
    <source>
        <dbReference type="Proteomes" id="UP000030755"/>
    </source>
</evidence>
<dbReference type="Proteomes" id="UP000281549">
    <property type="component" value="Unassembled WGS sequence"/>
</dbReference>
<keyword evidence="10" id="KW-1185">Reference proteome</keyword>
<dbReference type="InterPro" id="IPR039145">
    <property type="entry name" value="Ribosomal_mL40_metazoa/plant"/>
</dbReference>
<sequence>MNRANILIKSLLKINTQTFRTKQTVSVAFTNFDVIKRLRTALFDNVNVLSKVEISEKERENREFICEQWNLYVSLKDEFERYKEARFLISKQNAMETLEKLCPKLAQIAKEGDNEKCPVNRQWPTITPPKKPYIE</sequence>
<proteinExistence type="inferred from homology"/>
<evidence type="ECO:0000256" key="3">
    <source>
        <dbReference type="ARBA" id="ARBA00022946"/>
    </source>
</evidence>
<organism evidence="8 10">
    <name type="scientific">Rozella allomycis (strain CSF55)</name>
    <dbReference type="NCBI Taxonomy" id="988480"/>
    <lineage>
        <taxon>Eukaryota</taxon>
        <taxon>Fungi</taxon>
        <taxon>Fungi incertae sedis</taxon>
        <taxon>Cryptomycota</taxon>
        <taxon>Cryptomycota incertae sedis</taxon>
        <taxon>Rozella</taxon>
    </lineage>
</organism>
<name>A0A075AXA8_ROZAC</name>